<dbReference type="InterPro" id="IPR023361">
    <property type="entry name" value="DUF1285_beta_roll_sf"/>
</dbReference>
<feature type="domain" description="DUF1285" evidence="1">
    <location>
        <begin position="16"/>
        <end position="82"/>
    </location>
</feature>
<feature type="domain" description="DUF1285" evidence="2">
    <location>
        <begin position="83"/>
        <end position="171"/>
    </location>
</feature>
<reference evidence="4" key="1">
    <citation type="submission" date="2016-10" db="EMBL/GenBank/DDBJ databases">
        <authorList>
            <person name="Varghese N."/>
            <person name="Submissions S."/>
        </authorList>
    </citation>
    <scope>NUCLEOTIDE SEQUENCE [LARGE SCALE GENOMIC DNA]</scope>
    <source>
        <strain evidence="4">CGMCC 1.10824</strain>
    </source>
</reference>
<dbReference type="Pfam" id="PF21028">
    <property type="entry name" value="DUF1285_C"/>
    <property type="match status" value="1"/>
</dbReference>
<dbReference type="InterPro" id="IPR010707">
    <property type="entry name" value="DUF1285"/>
</dbReference>
<dbReference type="OrthoDB" id="3078366at2"/>
<protein>
    <recommendedName>
        <fullName evidence="5">DUF1285 domain-containing protein</fullName>
    </recommendedName>
</protein>
<evidence type="ECO:0000259" key="1">
    <source>
        <dbReference type="Pfam" id="PF06938"/>
    </source>
</evidence>
<accession>A0A1G6CYK5</accession>
<dbReference type="RefSeq" id="WP_092593223.1">
    <property type="nucleotide sequence ID" value="NZ_FMXN01000007.1"/>
</dbReference>
<name>A0A1G6CYK5_9GAMM</name>
<evidence type="ECO:0000313" key="4">
    <source>
        <dbReference type="Proteomes" id="UP000199626"/>
    </source>
</evidence>
<gene>
    <name evidence="3" type="ORF">SAMN02927930_01468</name>
</gene>
<evidence type="ECO:0000313" key="3">
    <source>
        <dbReference type="EMBL" id="SDB38027.1"/>
    </source>
</evidence>
<dbReference type="Gene3D" id="2.30.270.10">
    <property type="entry name" value="duf1285 protein"/>
    <property type="match status" value="1"/>
</dbReference>
<evidence type="ECO:0008006" key="5">
    <source>
        <dbReference type="Google" id="ProtNLM"/>
    </source>
</evidence>
<dbReference type="Pfam" id="PF06938">
    <property type="entry name" value="DUF1285_N"/>
    <property type="match status" value="1"/>
</dbReference>
<dbReference type="PIRSF" id="PIRSF029557">
    <property type="entry name" value="UCP029557"/>
    <property type="match status" value="1"/>
</dbReference>
<dbReference type="Proteomes" id="UP000199626">
    <property type="component" value="Unassembled WGS sequence"/>
</dbReference>
<keyword evidence="4" id="KW-1185">Reference proteome</keyword>
<dbReference type="EMBL" id="FMXN01000007">
    <property type="protein sequence ID" value="SDB38027.1"/>
    <property type="molecule type" value="Genomic_DNA"/>
</dbReference>
<sequence>MDMAQLLASLQQTKHAPTERWNPPYCGPIPIHIDEHGYWHYQNSLIKRQTLVNLFASVLVHEAGEYFLVTPAEKVKITVADVPFIVTTWQLIREQDMAVIQVTTNIGQQFALSQEHPLIVRDDIPYVDCGRELWAKVHRNVLYQWSDLAQLETTANGERYFIESAGSKFYLTSASQSS</sequence>
<dbReference type="Gene3D" id="3.10.540.10">
    <property type="entry name" value="duf1285 like domain"/>
    <property type="match status" value="1"/>
</dbReference>
<dbReference type="InterPro" id="IPR048342">
    <property type="entry name" value="DUF1285_C"/>
</dbReference>
<dbReference type="AlphaFoldDB" id="A0A1G6CYK5"/>
<proteinExistence type="predicted"/>
<dbReference type="STRING" id="1159017.SAMN02927930_01468"/>
<dbReference type="InterPro" id="IPR048341">
    <property type="entry name" value="DUF1285_N"/>
</dbReference>
<evidence type="ECO:0000259" key="2">
    <source>
        <dbReference type="Pfam" id="PF21028"/>
    </source>
</evidence>
<organism evidence="3 4">
    <name type="scientific">Pseudidiomarina indica</name>
    <dbReference type="NCBI Taxonomy" id="1159017"/>
    <lineage>
        <taxon>Bacteria</taxon>
        <taxon>Pseudomonadati</taxon>
        <taxon>Pseudomonadota</taxon>
        <taxon>Gammaproteobacteria</taxon>
        <taxon>Alteromonadales</taxon>
        <taxon>Idiomarinaceae</taxon>
        <taxon>Pseudidiomarina</taxon>
    </lineage>
</organism>